<proteinExistence type="predicted"/>
<evidence type="ECO:0000313" key="2">
    <source>
        <dbReference type="EMBL" id="KAJ8474281.1"/>
    </source>
</evidence>
<accession>A0AAD7TSX2</accession>
<feature type="compositionally biased region" description="Low complexity" evidence="1">
    <location>
        <begin position="128"/>
        <end position="143"/>
    </location>
</feature>
<dbReference type="Proteomes" id="UP001215151">
    <property type="component" value="Unassembled WGS sequence"/>
</dbReference>
<keyword evidence="3" id="KW-1185">Reference proteome</keyword>
<dbReference type="AlphaFoldDB" id="A0AAD7TSX2"/>
<comment type="caution">
    <text evidence="2">The sequence shown here is derived from an EMBL/GenBank/DDBJ whole genome shotgun (WGS) entry which is preliminary data.</text>
</comment>
<protein>
    <submittedName>
        <fullName evidence="2">Uncharacterized protein</fullName>
    </submittedName>
</protein>
<dbReference type="EMBL" id="JAPEVG010000193">
    <property type="protein sequence ID" value="KAJ8474281.1"/>
    <property type="molecule type" value="Genomic_DNA"/>
</dbReference>
<organism evidence="2 3">
    <name type="scientific">Trametes cubensis</name>
    <dbReference type="NCBI Taxonomy" id="1111947"/>
    <lineage>
        <taxon>Eukaryota</taxon>
        <taxon>Fungi</taxon>
        <taxon>Dikarya</taxon>
        <taxon>Basidiomycota</taxon>
        <taxon>Agaricomycotina</taxon>
        <taxon>Agaricomycetes</taxon>
        <taxon>Polyporales</taxon>
        <taxon>Polyporaceae</taxon>
        <taxon>Trametes</taxon>
    </lineage>
</organism>
<evidence type="ECO:0000256" key="1">
    <source>
        <dbReference type="SAM" id="MobiDB-lite"/>
    </source>
</evidence>
<gene>
    <name evidence="2" type="ORF">ONZ51_g7320</name>
</gene>
<name>A0AAD7TSX2_9APHY</name>
<sequence>MADISAMHKACWEAANTFEPEIEFLAGTLDGMRTLIRQSRAQRERMALWLSYRNPDQPDWEESEFWPQDGRTYRTRLDEEGREVEVTSEDEAAGLEQGQLKRRRNTPAAALIFGQRPSKKMRGDDGQGDAAQPAPAPAPGLGAISEDQEEEE</sequence>
<evidence type="ECO:0000313" key="3">
    <source>
        <dbReference type="Proteomes" id="UP001215151"/>
    </source>
</evidence>
<reference evidence="2" key="1">
    <citation type="submission" date="2022-11" db="EMBL/GenBank/DDBJ databases">
        <title>Genome Sequence of Cubamyces cubensis.</title>
        <authorList>
            <person name="Buettner E."/>
        </authorList>
    </citation>
    <scope>NUCLEOTIDE SEQUENCE</scope>
    <source>
        <strain evidence="2">MPL-01</strain>
    </source>
</reference>
<feature type="region of interest" description="Disordered" evidence="1">
    <location>
        <begin position="79"/>
        <end position="152"/>
    </location>
</feature>